<comment type="caution">
    <text evidence="3">The sequence shown here is derived from an EMBL/GenBank/DDBJ whole genome shotgun (WGS) entry which is preliminary data.</text>
</comment>
<sequence length="131" mass="15278">MGLFSRKAITDRITRKQIGDHYEALAKRYLSRQGLSYITANFTTKFGEIDLIMKHHQTIVFVEVKYRKQSHYGHAAEMVTPQKMRKLYKTANVWLMKQGLSVHTTDFRFDVIAIQGEENNIDWIQNAITQG</sequence>
<gene>
    <name evidence="3" type="ORF">AB4566_00645</name>
</gene>
<evidence type="ECO:0000313" key="3">
    <source>
        <dbReference type="EMBL" id="MFA0566775.1"/>
    </source>
</evidence>
<protein>
    <recommendedName>
        <fullName evidence="2">UPF0102 protein AB4566_00645</fullName>
    </recommendedName>
</protein>
<keyword evidence="4" id="KW-1185">Reference proteome</keyword>
<dbReference type="HAMAP" id="MF_00048">
    <property type="entry name" value="UPF0102"/>
    <property type="match status" value="1"/>
</dbReference>
<dbReference type="NCBIfam" id="NF009150">
    <property type="entry name" value="PRK12497.1-3"/>
    <property type="match status" value="1"/>
</dbReference>
<dbReference type="InterPro" id="IPR011856">
    <property type="entry name" value="tRNA_endonuc-like_dom_sf"/>
</dbReference>
<dbReference type="EMBL" id="JBFRUW010000001">
    <property type="protein sequence ID" value="MFA0566775.1"/>
    <property type="molecule type" value="Genomic_DNA"/>
</dbReference>
<accession>A0ABV4N634</accession>
<organism evidence="3 4">
    <name type="scientific">Vibrio gallaecicus</name>
    <dbReference type="NCBI Taxonomy" id="552386"/>
    <lineage>
        <taxon>Bacteria</taxon>
        <taxon>Pseudomonadati</taxon>
        <taxon>Pseudomonadota</taxon>
        <taxon>Gammaproteobacteria</taxon>
        <taxon>Vibrionales</taxon>
        <taxon>Vibrionaceae</taxon>
        <taxon>Vibrio</taxon>
    </lineage>
</organism>
<dbReference type="PANTHER" id="PTHR34039:SF1">
    <property type="entry name" value="UPF0102 PROTEIN YRAN"/>
    <property type="match status" value="1"/>
</dbReference>
<evidence type="ECO:0000256" key="1">
    <source>
        <dbReference type="ARBA" id="ARBA00006738"/>
    </source>
</evidence>
<name>A0ABV4N634_9VIBR</name>
<dbReference type="RefSeq" id="WP_273293517.1">
    <property type="nucleotide sequence ID" value="NZ_JBFRUW010000001.1"/>
</dbReference>
<dbReference type="Pfam" id="PF02021">
    <property type="entry name" value="UPF0102"/>
    <property type="match status" value="1"/>
</dbReference>
<dbReference type="Proteomes" id="UP001570417">
    <property type="component" value="Unassembled WGS sequence"/>
</dbReference>
<reference evidence="3 4" key="1">
    <citation type="journal article" date="2024" name="ISME J.">
        <title>Tailless and filamentous prophages are predominant in marine Vibrio.</title>
        <authorList>
            <person name="Steensen K."/>
            <person name="Seneca J."/>
            <person name="Bartlau N."/>
            <person name="Yu X.A."/>
            <person name="Hussain F.A."/>
            <person name="Polz M.F."/>
        </authorList>
    </citation>
    <scope>NUCLEOTIDE SEQUENCE [LARGE SCALE GENOMIC DNA]</scope>
    <source>
        <strain evidence="3 4">10N.222.51.A1</strain>
    </source>
</reference>
<evidence type="ECO:0000313" key="4">
    <source>
        <dbReference type="Proteomes" id="UP001570417"/>
    </source>
</evidence>
<dbReference type="NCBIfam" id="TIGR00252">
    <property type="entry name" value="YraN family protein"/>
    <property type="match status" value="1"/>
</dbReference>
<dbReference type="Gene3D" id="3.40.1350.10">
    <property type="match status" value="1"/>
</dbReference>
<comment type="similarity">
    <text evidence="1 2">Belongs to the UPF0102 family.</text>
</comment>
<dbReference type="SUPFAM" id="SSF52980">
    <property type="entry name" value="Restriction endonuclease-like"/>
    <property type="match status" value="1"/>
</dbReference>
<dbReference type="InterPro" id="IPR011335">
    <property type="entry name" value="Restrct_endonuc-II-like"/>
</dbReference>
<dbReference type="CDD" id="cd20736">
    <property type="entry name" value="PoNe_Nuclease"/>
    <property type="match status" value="1"/>
</dbReference>
<dbReference type="PANTHER" id="PTHR34039">
    <property type="entry name" value="UPF0102 PROTEIN YRAN"/>
    <property type="match status" value="1"/>
</dbReference>
<dbReference type="InterPro" id="IPR003509">
    <property type="entry name" value="UPF0102_YraN-like"/>
</dbReference>
<proteinExistence type="inferred from homology"/>
<evidence type="ECO:0000256" key="2">
    <source>
        <dbReference type="HAMAP-Rule" id="MF_00048"/>
    </source>
</evidence>